<sequence>MDVMAILRKIFMNFELQMNSIKTNKDKLNVDNSFFRHKNSSSNLLANVPILSGNACGVWIGVGGEDAGVLNNGTVIIFSRKPSNCFNDNALCKWKFYSTNSLFSYYLPDDDALYKLNKHDSKSFLLRNRLQFSVKHLRNGLRITSNEINIHIELRDEASNCLCMDFEQTMFLKLSRRNKISENRSKLDFAMKLRIFLVLAPRVTLKCFFKMKIFDVYLSKYKKCWKETKKKSISSSFGMKYDLMWQLNEVKVFQSFPNVKSHVVVFVFKHTLHDDIQSDNRFENGVWVNNLHEVLPAPHPHIEFNRNKLET</sequence>
<organism evidence="1 2">
    <name type="scientific">Pseudolycoriella hygida</name>
    <dbReference type="NCBI Taxonomy" id="35572"/>
    <lineage>
        <taxon>Eukaryota</taxon>
        <taxon>Metazoa</taxon>
        <taxon>Ecdysozoa</taxon>
        <taxon>Arthropoda</taxon>
        <taxon>Hexapoda</taxon>
        <taxon>Insecta</taxon>
        <taxon>Pterygota</taxon>
        <taxon>Neoptera</taxon>
        <taxon>Endopterygota</taxon>
        <taxon>Diptera</taxon>
        <taxon>Nematocera</taxon>
        <taxon>Sciaroidea</taxon>
        <taxon>Sciaridae</taxon>
        <taxon>Pseudolycoriella</taxon>
    </lineage>
</organism>
<keyword evidence="2" id="KW-1185">Reference proteome</keyword>
<evidence type="ECO:0000313" key="1">
    <source>
        <dbReference type="EMBL" id="KAJ6636185.1"/>
    </source>
</evidence>
<dbReference type="Proteomes" id="UP001151699">
    <property type="component" value="Chromosome C"/>
</dbReference>
<dbReference type="EMBL" id="WJQU01000004">
    <property type="protein sequence ID" value="KAJ6636185.1"/>
    <property type="molecule type" value="Genomic_DNA"/>
</dbReference>
<proteinExistence type="predicted"/>
<evidence type="ECO:0000313" key="2">
    <source>
        <dbReference type="Proteomes" id="UP001151699"/>
    </source>
</evidence>
<gene>
    <name evidence="1" type="ORF">Bhyg_14773</name>
</gene>
<accession>A0A9Q0MQL3</accession>
<reference evidence="1" key="1">
    <citation type="submission" date="2022-07" db="EMBL/GenBank/DDBJ databases">
        <authorList>
            <person name="Trinca V."/>
            <person name="Uliana J.V.C."/>
            <person name="Torres T.T."/>
            <person name="Ward R.J."/>
            <person name="Monesi N."/>
        </authorList>
    </citation>
    <scope>NUCLEOTIDE SEQUENCE</scope>
    <source>
        <strain evidence="1">HSMRA1968</strain>
        <tissue evidence="1">Whole embryos</tissue>
    </source>
</reference>
<protein>
    <submittedName>
        <fullName evidence="1">Uncharacterized protein</fullName>
    </submittedName>
</protein>
<name>A0A9Q0MQL3_9DIPT</name>
<comment type="caution">
    <text evidence="1">The sequence shown here is derived from an EMBL/GenBank/DDBJ whole genome shotgun (WGS) entry which is preliminary data.</text>
</comment>
<dbReference type="AlphaFoldDB" id="A0A9Q0MQL3"/>